<dbReference type="Proteomes" id="UP000232003">
    <property type="component" value="Plasmid pNFSY08"/>
</dbReference>
<protein>
    <submittedName>
        <fullName evidence="2">Uncharacterized protein</fullName>
    </submittedName>
</protein>
<sequence>MAKSRIFISIETTNETREALKRKATSEGKTVTEVVSQMINEYLNTSGAKEPQGTNVIDLQQKVQEMQQVLEEHTQLLNKHQQCLGELSA</sequence>
<proteinExistence type="predicted"/>
<dbReference type="OrthoDB" id="9863684at2"/>
<geneLocation type="plasmid" evidence="3">
    <name>pNFSY08</name>
</geneLocation>
<evidence type="ECO:0000313" key="3">
    <source>
        <dbReference type="EMBL" id="AUB44984.1"/>
    </source>
</evidence>
<geneLocation type="plasmid" evidence="4">
    <name>pnfsy08</name>
</geneLocation>
<geneLocation type="plasmid" evidence="4">
    <name>pnfsy06</name>
</geneLocation>
<name>A0A2K8T7N4_9NOSO</name>
<feature type="coiled-coil region" evidence="1">
    <location>
        <begin position="56"/>
        <end position="83"/>
    </location>
</feature>
<reference evidence="2 4" key="1">
    <citation type="submission" date="2017-11" db="EMBL/GenBank/DDBJ databases">
        <title>Complete genome of a free-living desiccation-tolerant cyanobacterium and its photosynthetic adaptation to extreme terrestrial habitat.</title>
        <authorList>
            <person name="Shang J."/>
        </authorList>
    </citation>
    <scope>NUCLEOTIDE SEQUENCE [LARGE SCALE GENOMIC DNA]</scope>
    <source>
        <strain evidence="2 4">CCNUN1</strain>
        <plasmid evidence="4">pnfsy06</plasmid>
        <plasmid evidence="2">pNFSY06</plasmid>
        <plasmid evidence="3">pNFSY08</plasmid>
        <plasmid evidence="4">pnfsy08</plasmid>
    </source>
</reference>
<keyword evidence="1" id="KW-0175">Coiled coil</keyword>
<evidence type="ECO:0000313" key="2">
    <source>
        <dbReference type="EMBL" id="AUB43682.1"/>
    </source>
</evidence>
<dbReference type="AlphaFoldDB" id="A0A2K8T7N4"/>
<dbReference type="Proteomes" id="UP000232003">
    <property type="component" value="Plasmid pNFSY06"/>
</dbReference>
<gene>
    <name evidence="2" type="ORF">COO91_09866</name>
    <name evidence="3" type="ORF">COO91_11241</name>
</gene>
<keyword evidence="4" id="KW-1185">Reference proteome</keyword>
<keyword evidence="2" id="KW-0614">Plasmid</keyword>
<geneLocation type="plasmid" evidence="2">
    <name>pNFSY06</name>
</geneLocation>
<dbReference type="KEGG" id="nfl:COO91_11241"/>
<evidence type="ECO:0000256" key="1">
    <source>
        <dbReference type="SAM" id="Coils"/>
    </source>
</evidence>
<accession>A0A2K8T7N4</accession>
<dbReference type="RefSeq" id="WP_100903718.1">
    <property type="nucleotide sequence ID" value="NZ_CAWNNC010000007.1"/>
</dbReference>
<dbReference type="KEGG" id="nfl:COO91_09866"/>
<evidence type="ECO:0000313" key="4">
    <source>
        <dbReference type="Proteomes" id="UP000232003"/>
    </source>
</evidence>
<dbReference type="EMBL" id="CP024793">
    <property type="protein sequence ID" value="AUB44984.1"/>
    <property type="molecule type" value="Genomic_DNA"/>
</dbReference>
<dbReference type="EMBL" id="CP024791">
    <property type="protein sequence ID" value="AUB43682.1"/>
    <property type="molecule type" value="Genomic_DNA"/>
</dbReference>
<organism evidence="2 4">
    <name type="scientific">Nostoc flagelliforme CCNUN1</name>
    <dbReference type="NCBI Taxonomy" id="2038116"/>
    <lineage>
        <taxon>Bacteria</taxon>
        <taxon>Bacillati</taxon>
        <taxon>Cyanobacteriota</taxon>
        <taxon>Cyanophyceae</taxon>
        <taxon>Nostocales</taxon>
        <taxon>Nostocaceae</taxon>
        <taxon>Nostoc</taxon>
    </lineage>
</organism>